<accession>A0ABQ3LI44</accession>
<proteinExistence type="predicted"/>
<comment type="caution">
    <text evidence="1">The sequence shown here is derived from an EMBL/GenBank/DDBJ whole genome shotgun (WGS) entry which is preliminary data.</text>
</comment>
<name>A0ABQ3LI44_9PSEU</name>
<dbReference type="InterPro" id="IPR029074">
    <property type="entry name" value="Imm49"/>
</dbReference>
<sequence length="285" mass="32051">MRTIARHDVDAPNAEETVELLVARAHEVREDLEEIPLGPGFAMSRSLSEFGNRCASDPRAAWADTWYALVRAMQSSAALFQAASSTGGDVEFRFGDETIRRQATGPTTDSNAANWLTALYLAMVCRERPRIDLLAGIPVDLLRDSGHEYDEFIYSWVRALQIYWRGEDNLIDTVLEAMSGTDPARLERFEAAPVLRLYYPPMEMFYLLTQREDAKFNESLANALELHKRYWTADEERLRDPEGFVALGPLAIACLARDAGVTIEVESDYLPIHLLDGTRVGEMST</sequence>
<evidence type="ECO:0000313" key="1">
    <source>
        <dbReference type="EMBL" id="GHH17005.1"/>
    </source>
</evidence>
<reference evidence="2" key="1">
    <citation type="journal article" date="2019" name="Int. J. Syst. Evol. Microbiol.">
        <title>The Global Catalogue of Microorganisms (GCM) 10K type strain sequencing project: providing services to taxonomists for standard genome sequencing and annotation.</title>
        <authorList>
            <consortium name="The Broad Institute Genomics Platform"/>
            <consortium name="The Broad Institute Genome Sequencing Center for Infectious Disease"/>
            <person name="Wu L."/>
            <person name="Ma J."/>
        </authorList>
    </citation>
    <scope>NUCLEOTIDE SEQUENCE [LARGE SCALE GENOMIC DNA]</scope>
    <source>
        <strain evidence="2">CGMCC 4.7683</strain>
    </source>
</reference>
<dbReference type="RefSeq" id="WP_191255365.1">
    <property type="nucleotide sequence ID" value="NZ_BNAY01000003.1"/>
</dbReference>
<gene>
    <name evidence="1" type="ORF">GCM10017790_33300</name>
</gene>
<evidence type="ECO:0008006" key="3">
    <source>
        <dbReference type="Google" id="ProtNLM"/>
    </source>
</evidence>
<protein>
    <recommendedName>
        <fullName evidence="3">Immunity 49 family protein</fullName>
    </recommendedName>
</protein>
<organism evidence="1 2">
    <name type="scientific">Amycolatopsis oliviviridis</name>
    <dbReference type="NCBI Taxonomy" id="1471590"/>
    <lineage>
        <taxon>Bacteria</taxon>
        <taxon>Bacillati</taxon>
        <taxon>Actinomycetota</taxon>
        <taxon>Actinomycetes</taxon>
        <taxon>Pseudonocardiales</taxon>
        <taxon>Pseudonocardiaceae</taxon>
        <taxon>Amycolatopsis</taxon>
    </lineage>
</organism>
<dbReference type="Pfam" id="PF15575">
    <property type="entry name" value="Imm49"/>
    <property type="match status" value="1"/>
</dbReference>
<evidence type="ECO:0000313" key="2">
    <source>
        <dbReference type="Proteomes" id="UP000635387"/>
    </source>
</evidence>
<dbReference type="Proteomes" id="UP000635387">
    <property type="component" value="Unassembled WGS sequence"/>
</dbReference>
<dbReference type="EMBL" id="BNAY01000003">
    <property type="protein sequence ID" value="GHH17005.1"/>
    <property type="molecule type" value="Genomic_DNA"/>
</dbReference>
<keyword evidence="2" id="KW-1185">Reference proteome</keyword>